<dbReference type="OrthoDB" id="162969at2759"/>
<dbReference type="InParanoid" id="A0A0D0CUU6"/>
<dbReference type="Proteomes" id="UP000054538">
    <property type="component" value="Unassembled WGS sequence"/>
</dbReference>
<feature type="domain" description="DDE-1" evidence="1">
    <location>
        <begin position="1"/>
        <end position="113"/>
    </location>
</feature>
<keyword evidence="3" id="KW-1185">Reference proteome</keyword>
<reference evidence="3" key="2">
    <citation type="submission" date="2015-01" db="EMBL/GenBank/DDBJ databases">
        <title>Evolutionary Origins and Diversification of the Mycorrhizal Mutualists.</title>
        <authorList>
            <consortium name="DOE Joint Genome Institute"/>
            <consortium name="Mycorrhizal Genomics Consortium"/>
            <person name="Kohler A."/>
            <person name="Kuo A."/>
            <person name="Nagy L.G."/>
            <person name="Floudas D."/>
            <person name="Copeland A."/>
            <person name="Barry K.W."/>
            <person name="Cichocki N."/>
            <person name="Veneault-Fourrey C."/>
            <person name="LaButti K."/>
            <person name="Lindquist E.A."/>
            <person name="Lipzen A."/>
            <person name="Lundell T."/>
            <person name="Morin E."/>
            <person name="Murat C."/>
            <person name="Riley R."/>
            <person name="Ohm R."/>
            <person name="Sun H."/>
            <person name="Tunlid A."/>
            <person name="Henrissat B."/>
            <person name="Grigoriev I.V."/>
            <person name="Hibbett D.S."/>
            <person name="Martin F."/>
        </authorList>
    </citation>
    <scope>NUCLEOTIDE SEQUENCE [LARGE SCALE GENOMIC DNA]</scope>
    <source>
        <strain evidence="3">Ve08.2h10</strain>
    </source>
</reference>
<dbReference type="GO" id="GO:0003676">
    <property type="term" value="F:nucleic acid binding"/>
    <property type="evidence" value="ECO:0007669"/>
    <property type="project" value="InterPro"/>
</dbReference>
<accession>A0A0D0CUU6</accession>
<dbReference type="InterPro" id="IPR004875">
    <property type="entry name" value="DDE_SF_endonuclease_dom"/>
</dbReference>
<sequence length="120" mass="14254">MTRWIKHYDKIFHDQGQKVWLWIDNFSGHDISYKPTNIHFEFFEPNMTSFVQPLDAGTIRCFKAHYCHAFCLHTVELDEAGDIDIYKINLLEVMLMVKEAWAKVSAETIKNCWQHAFATW</sequence>
<dbReference type="AlphaFoldDB" id="A0A0D0CUU6"/>
<gene>
    <name evidence="2" type="ORF">PAXRUDRAFT_174439</name>
</gene>
<dbReference type="EMBL" id="KN828503">
    <property type="protein sequence ID" value="KIK74871.1"/>
    <property type="molecule type" value="Genomic_DNA"/>
</dbReference>
<organism evidence="2 3">
    <name type="scientific">Paxillus rubicundulus Ve08.2h10</name>
    <dbReference type="NCBI Taxonomy" id="930991"/>
    <lineage>
        <taxon>Eukaryota</taxon>
        <taxon>Fungi</taxon>
        <taxon>Dikarya</taxon>
        <taxon>Basidiomycota</taxon>
        <taxon>Agaricomycotina</taxon>
        <taxon>Agaricomycetes</taxon>
        <taxon>Agaricomycetidae</taxon>
        <taxon>Boletales</taxon>
        <taxon>Paxilineae</taxon>
        <taxon>Paxillaceae</taxon>
        <taxon>Paxillus</taxon>
    </lineage>
</organism>
<dbReference type="HOGENOM" id="CLU_088458_4_1_1"/>
<evidence type="ECO:0000313" key="2">
    <source>
        <dbReference type="EMBL" id="KIK74871.1"/>
    </source>
</evidence>
<proteinExistence type="predicted"/>
<reference evidence="2 3" key="1">
    <citation type="submission" date="2014-04" db="EMBL/GenBank/DDBJ databases">
        <authorList>
            <consortium name="DOE Joint Genome Institute"/>
            <person name="Kuo A."/>
            <person name="Kohler A."/>
            <person name="Jargeat P."/>
            <person name="Nagy L.G."/>
            <person name="Floudas D."/>
            <person name="Copeland A."/>
            <person name="Barry K.W."/>
            <person name="Cichocki N."/>
            <person name="Veneault-Fourrey C."/>
            <person name="LaButti K."/>
            <person name="Lindquist E.A."/>
            <person name="Lipzen A."/>
            <person name="Lundell T."/>
            <person name="Morin E."/>
            <person name="Murat C."/>
            <person name="Sun H."/>
            <person name="Tunlid A."/>
            <person name="Henrissat B."/>
            <person name="Grigoriev I.V."/>
            <person name="Hibbett D.S."/>
            <person name="Martin F."/>
            <person name="Nordberg H.P."/>
            <person name="Cantor M.N."/>
            <person name="Hua S.X."/>
        </authorList>
    </citation>
    <scope>NUCLEOTIDE SEQUENCE [LARGE SCALE GENOMIC DNA]</scope>
    <source>
        <strain evidence="2 3">Ve08.2h10</strain>
    </source>
</reference>
<dbReference type="Pfam" id="PF03184">
    <property type="entry name" value="DDE_1"/>
    <property type="match status" value="1"/>
</dbReference>
<name>A0A0D0CUU6_9AGAM</name>
<evidence type="ECO:0000313" key="3">
    <source>
        <dbReference type="Proteomes" id="UP000054538"/>
    </source>
</evidence>
<evidence type="ECO:0000259" key="1">
    <source>
        <dbReference type="Pfam" id="PF03184"/>
    </source>
</evidence>
<protein>
    <recommendedName>
        <fullName evidence="1">DDE-1 domain-containing protein</fullName>
    </recommendedName>
</protein>